<proteinExistence type="predicted"/>
<reference evidence="1 2" key="1">
    <citation type="submission" date="2016-10" db="EMBL/GenBank/DDBJ databases">
        <authorList>
            <person name="de Groot N.N."/>
        </authorList>
    </citation>
    <scope>NUCLEOTIDE SEQUENCE [LARGE SCALE GENOMIC DNA]</scope>
    <source>
        <strain evidence="1 2">DSM 100674</strain>
    </source>
</reference>
<dbReference type="EMBL" id="FOAG01000001">
    <property type="protein sequence ID" value="SEK34197.1"/>
    <property type="molecule type" value="Genomic_DNA"/>
</dbReference>
<sequence>MPNPGAFIKSFRAEAAIPGRRIVKFGAAGGIALAAAATDRAIGIADQLDATEGQMADVIMSGSAEVQLGATVAAGAPIAPDASGLGITAVAGAGNVAIGYALQSGDAGDIIDVALARHSVT</sequence>
<dbReference type="STRING" id="1287727.SAMN05443999_101249"/>
<dbReference type="RefSeq" id="WP_093030789.1">
    <property type="nucleotide sequence ID" value="NZ_FOAG01000001.1"/>
</dbReference>
<keyword evidence="2" id="KW-1185">Reference proteome</keyword>
<organism evidence="1 2">
    <name type="scientific">Roseovarius azorensis</name>
    <dbReference type="NCBI Taxonomy" id="1287727"/>
    <lineage>
        <taxon>Bacteria</taxon>
        <taxon>Pseudomonadati</taxon>
        <taxon>Pseudomonadota</taxon>
        <taxon>Alphaproteobacteria</taxon>
        <taxon>Rhodobacterales</taxon>
        <taxon>Roseobacteraceae</taxon>
        <taxon>Roseovarius</taxon>
    </lineage>
</organism>
<accession>A0A1H7G9Q1</accession>
<dbReference type="Proteomes" id="UP000199582">
    <property type="component" value="Unassembled WGS sequence"/>
</dbReference>
<dbReference type="AlphaFoldDB" id="A0A1H7G9Q1"/>
<dbReference type="OrthoDB" id="7745112at2"/>
<protein>
    <recommendedName>
        <fullName evidence="3">DUF2190 domain-containing protein</fullName>
    </recommendedName>
</protein>
<name>A0A1H7G9Q1_9RHOB</name>
<evidence type="ECO:0008006" key="3">
    <source>
        <dbReference type="Google" id="ProtNLM"/>
    </source>
</evidence>
<dbReference type="InterPro" id="IPR011231">
    <property type="entry name" value="Phage_VT1-Sakai_H0018"/>
</dbReference>
<gene>
    <name evidence="1" type="ORF">SAMN05443999_101249</name>
</gene>
<evidence type="ECO:0000313" key="1">
    <source>
        <dbReference type="EMBL" id="SEK34197.1"/>
    </source>
</evidence>
<dbReference type="Pfam" id="PF09956">
    <property type="entry name" value="Phage_cement_2"/>
    <property type="match status" value="1"/>
</dbReference>
<evidence type="ECO:0000313" key="2">
    <source>
        <dbReference type="Proteomes" id="UP000199582"/>
    </source>
</evidence>